<dbReference type="InterPro" id="IPR020846">
    <property type="entry name" value="MFS_dom"/>
</dbReference>
<feature type="transmembrane region" description="Helical" evidence="7">
    <location>
        <begin position="362"/>
        <end position="381"/>
    </location>
</feature>
<feature type="transmembrane region" description="Helical" evidence="7">
    <location>
        <begin position="100"/>
        <end position="119"/>
    </location>
</feature>
<comment type="subcellular location">
    <subcellularLocation>
        <location evidence="1">Membrane</location>
        <topology evidence="1">Multi-pass membrane protein</topology>
    </subcellularLocation>
</comment>
<feature type="transmembrane region" description="Helical" evidence="7">
    <location>
        <begin position="72"/>
        <end position="94"/>
    </location>
</feature>
<reference evidence="9" key="1">
    <citation type="journal article" date="2014" name="Int. J. Syst. Evol. Microbiol.">
        <title>Complete genome sequence of Corynebacterium casei LMG S-19264T (=DSM 44701T), isolated from a smear-ripened cheese.</title>
        <authorList>
            <consortium name="US DOE Joint Genome Institute (JGI-PGF)"/>
            <person name="Walter F."/>
            <person name="Albersmeier A."/>
            <person name="Kalinowski J."/>
            <person name="Ruckert C."/>
        </authorList>
    </citation>
    <scope>NUCLEOTIDE SEQUENCE</scope>
    <source>
        <strain evidence="9">JCM 17820</strain>
    </source>
</reference>
<evidence type="ECO:0000256" key="1">
    <source>
        <dbReference type="ARBA" id="ARBA00004141"/>
    </source>
</evidence>
<feature type="transmembrane region" description="Helical" evidence="7">
    <location>
        <begin position="302"/>
        <end position="321"/>
    </location>
</feature>
<dbReference type="RefSeq" id="WP_189001629.1">
    <property type="nucleotide sequence ID" value="NZ_BMOU01000007.1"/>
</dbReference>
<feature type="transmembrane region" description="Helical" evidence="7">
    <location>
        <begin position="220"/>
        <end position="244"/>
    </location>
</feature>
<proteinExistence type="inferred from homology"/>
<gene>
    <name evidence="9" type="ORF">GCM10009030_37250</name>
</gene>
<protein>
    <submittedName>
        <fullName evidence="9">MFS transporter</fullName>
    </submittedName>
</protein>
<evidence type="ECO:0000313" key="9">
    <source>
        <dbReference type="EMBL" id="GGO02566.1"/>
    </source>
</evidence>
<feature type="transmembrane region" description="Helical" evidence="7">
    <location>
        <begin position="393"/>
        <end position="412"/>
    </location>
</feature>
<dbReference type="PANTHER" id="PTHR23515">
    <property type="entry name" value="HIGH-AFFINITY NITRATE TRANSPORTER 2.3"/>
    <property type="match status" value="1"/>
</dbReference>
<dbReference type="GO" id="GO:0042128">
    <property type="term" value="P:nitrate assimilation"/>
    <property type="evidence" value="ECO:0007669"/>
    <property type="project" value="UniProtKB-KW"/>
</dbReference>
<organism evidence="9 10">
    <name type="scientific">Haloarcula pellucida</name>
    <dbReference type="NCBI Taxonomy" id="1427151"/>
    <lineage>
        <taxon>Archaea</taxon>
        <taxon>Methanobacteriati</taxon>
        <taxon>Methanobacteriota</taxon>
        <taxon>Stenosarchaea group</taxon>
        <taxon>Halobacteria</taxon>
        <taxon>Halobacteriales</taxon>
        <taxon>Haloarculaceae</taxon>
        <taxon>Haloarcula</taxon>
    </lineage>
</organism>
<dbReference type="GO" id="GO:0015112">
    <property type="term" value="F:nitrate transmembrane transporter activity"/>
    <property type="evidence" value="ECO:0007669"/>
    <property type="project" value="InterPro"/>
</dbReference>
<dbReference type="InterPro" id="IPR036259">
    <property type="entry name" value="MFS_trans_sf"/>
</dbReference>
<feature type="transmembrane region" description="Helical" evidence="7">
    <location>
        <begin position="256"/>
        <end position="281"/>
    </location>
</feature>
<dbReference type="InterPro" id="IPR011701">
    <property type="entry name" value="MFS"/>
</dbReference>
<dbReference type="PROSITE" id="PS50850">
    <property type="entry name" value="MFS"/>
    <property type="match status" value="1"/>
</dbReference>
<evidence type="ECO:0000313" key="10">
    <source>
        <dbReference type="Proteomes" id="UP000605784"/>
    </source>
</evidence>
<comment type="caution">
    <text evidence="9">The sequence shown here is derived from an EMBL/GenBank/DDBJ whole genome shotgun (WGS) entry which is preliminary data.</text>
</comment>
<comment type="similarity">
    <text evidence="2">Belongs to the major facilitator superfamily. Nitrate/nitrite porter (TC 2.A.1.8) family.</text>
</comment>
<evidence type="ECO:0000259" key="8">
    <source>
        <dbReference type="PROSITE" id="PS50850"/>
    </source>
</evidence>
<feature type="transmembrane region" description="Helical" evidence="7">
    <location>
        <begin position="173"/>
        <end position="191"/>
    </location>
</feature>
<feature type="transmembrane region" description="Helical" evidence="7">
    <location>
        <begin position="12"/>
        <end position="34"/>
    </location>
</feature>
<keyword evidence="3 7" id="KW-0812">Transmembrane</keyword>
<evidence type="ECO:0000256" key="5">
    <source>
        <dbReference type="ARBA" id="ARBA00023063"/>
    </source>
</evidence>
<keyword evidence="6 7" id="KW-0472">Membrane</keyword>
<name>A0A830GQL7_9EURY</name>
<keyword evidence="4 7" id="KW-1133">Transmembrane helix</keyword>
<accession>A0A830GQL7</accession>
<evidence type="ECO:0000256" key="4">
    <source>
        <dbReference type="ARBA" id="ARBA00022989"/>
    </source>
</evidence>
<dbReference type="AlphaFoldDB" id="A0A830GQL7"/>
<dbReference type="SUPFAM" id="SSF103473">
    <property type="entry name" value="MFS general substrate transporter"/>
    <property type="match status" value="1"/>
</dbReference>
<evidence type="ECO:0000256" key="7">
    <source>
        <dbReference type="SAM" id="Phobius"/>
    </source>
</evidence>
<feature type="transmembrane region" description="Helical" evidence="7">
    <location>
        <begin position="327"/>
        <end position="350"/>
    </location>
</feature>
<dbReference type="InterPro" id="IPR044772">
    <property type="entry name" value="NO3_transporter"/>
</dbReference>
<reference evidence="9" key="2">
    <citation type="submission" date="2020-09" db="EMBL/GenBank/DDBJ databases">
        <authorList>
            <person name="Sun Q."/>
            <person name="Ohkuma M."/>
        </authorList>
    </citation>
    <scope>NUCLEOTIDE SEQUENCE</scope>
    <source>
        <strain evidence="9">JCM 17820</strain>
    </source>
</reference>
<evidence type="ECO:0000256" key="6">
    <source>
        <dbReference type="ARBA" id="ARBA00023136"/>
    </source>
</evidence>
<sequence length="440" mass="46991">MGLIKMTKYRTLLLATIGFNFSFLIWFSFAPFTGPMAEEFGLTTAEIGILASSAIWMAPFGRMLTGWLSDKFGAPTIFAIVLAYVGVFSMASAFIETYSLFFVTRIIVATAGITFVIGIQHVAEWWEEENLGLAEGIYAGVGNAGAAGGALVLPRVFGSGWSGPLFSTNWRAAFFYTGIVSIGLAVAYYTLGEAAKTEEKRQATKDNASFKDWIHTATRYGTVVLALAYVMTFGLELSMNGWLATYYREAFNQDNLVIASTFAATFSIAAGLLRPIGGYVSDVLARKEMDILPFFEGRYREQWTFVSLCLVVVTMFGMTLAGLSGVLMNAVVVGFLVGTACAFAEGSIFAQVPAMFPNSSGAVAGVVGGVGTVGGIVYPLFYSAPWLANLHLGYSVAAVTMIPIVLLAAWVFRPEIAKVANTAGFVGSTNATETVASGDD</sequence>
<feature type="domain" description="Major facilitator superfamily (MFS) profile" evidence="8">
    <location>
        <begin position="11"/>
        <end position="417"/>
    </location>
</feature>
<keyword evidence="5" id="KW-0534">Nitrate assimilation</keyword>
<dbReference type="Pfam" id="PF07690">
    <property type="entry name" value="MFS_1"/>
    <property type="match status" value="1"/>
</dbReference>
<dbReference type="EMBL" id="BMOU01000007">
    <property type="protein sequence ID" value="GGO02566.1"/>
    <property type="molecule type" value="Genomic_DNA"/>
</dbReference>
<evidence type="ECO:0000256" key="3">
    <source>
        <dbReference type="ARBA" id="ARBA00022692"/>
    </source>
</evidence>
<dbReference type="Proteomes" id="UP000605784">
    <property type="component" value="Unassembled WGS sequence"/>
</dbReference>
<keyword evidence="10" id="KW-1185">Reference proteome</keyword>
<dbReference type="GO" id="GO:0016020">
    <property type="term" value="C:membrane"/>
    <property type="evidence" value="ECO:0007669"/>
    <property type="project" value="UniProtKB-SubCell"/>
</dbReference>
<evidence type="ECO:0000256" key="2">
    <source>
        <dbReference type="ARBA" id="ARBA00008432"/>
    </source>
</evidence>
<dbReference type="Gene3D" id="1.20.1250.20">
    <property type="entry name" value="MFS general substrate transporter like domains"/>
    <property type="match status" value="2"/>
</dbReference>